<evidence type="ECO:0000313" key="8">
    <source>
        <dbReference type="EMBL" id="GGD33681.1"/>
    </source>
</evidence>
<protein>
    <submittedName>
        <fullName evidence="8">Cobalt transporter CbiM</fullName>
    </submittedName>
</protein>
<keyword evidence="2" id="KW-0813">Transport</keyword>
<dbReference type="NCBIfam" id="NF004903">
    <property type="entry name" value="PRK06265.1-3"/>
    <property type="match status" value="1"/>
</dbReference>
<keyword evidence="6 7" id="KW-0472">Membrane</keyword>
<dbReference type="PANTHER" id="PTHR34229">
    <property type="entry name" value="METAL TRANSPORT PROTEIN HI_1621-RELATED"/>
    <property type="match status" value="1"/>
</dbReference>
<keyword evidence="4 7" id="KW-0812">Transmembrane</keyword>
<feature type="transmembrane region" description="Helical" evidence="7">
    <location>
        <begin position="39"/>
        <end position="57"/>
    </location>
</feature>
<comment type="caution">
    <text evidence="8">The sequence shown here is derived from an EMBL/GenBank/DDBJ whole genome shotgun (WGS) entry which is preliminary data.</text>
</comment>
<keyword evidence="3" id="KW-1003">Cell membrane</keyword>
<dbReference type="NCBIfam" id="NF004905">
    <property type="entry name" value="PRK06265.1-5"/>
    <property type="match status" value="1"/>
</dbReference>
<keyword evidence="9" id="KW-1185">Reference proteome</keyword>
<comment type="subcellular location">
    <subcellularLocation>
        <location evidence="1">Cell membrane</location>
        <topology evidence="1">Multi-pass membrane protein</topology>
    </subcellularLocation>
</comment>
<feature type="transmembrane region" description="Helical" evidence="7">
    <location>
        <begin position="6"/>
        <end position="27"/>
    </location>
</feature>
<dbReference type="Gene3D" id="1.10.1760.20">
    <property type="match status" value="1"/>
</dbReference>
<dbReference type="InterPro" id="IPR002751">
    <property type="entry name" value="CbiM/NikMN"/>
</dbReference>
<keyword evidence="5 7" id="KW-1133">Transmembrane helix</keyword>
<evidence type="ECO:0000256" key="1">
    <source>
        <dbReference type="ARBA" id="ARBA00004651"/>
    </source>
</evidence>
<sequence length="207" mass="20442">MHIPDGILSAPVLIGGAALAAAGVTLALRRIDERAIPRVAMLAAVFFAGSLVSVPVGPSSVHLVFSGLMGLMLGLGIFPAVLVGLALQAVMFGFGGLTTLGINTLNIALPGALIGLALGPMIRTAASPARAALLGGVAGAATVIASGLLVALSLWLSSAEYGLVAQVLLVTYLPLALAEGAVSAAVVAFLARVQPEALAPRLAAGPE</sequence>
<evidence type="ECO:0000256" key="7">
    <source>
        <dbReference type="SAM" id="Phobius"/>
    </source>
</evidence>
<evidence type="ECO:0000256" key="2">
    <source>
        <dbReference type="ARBA" id="ARBA00022448"/>
    </source>
</evidence>
<gene>
    <name evidence="8" type="ORF">GCM10011358_17180</name>
</gene>
<feature type="transmembrane region" description="Helical" evidence="7">
    <location>
        <begin position="131"/>
        <end position="155"/>
    </location>
</feature>
<evidence type="ECO:0000256" key="6">
    <source>
        <dbReference type="ARBA" id="ARBA00023136"/>
    </source>
</evidence>
<evidence type="ECO:0000256" key="4">
    <source>
        <dbReference type="ARBA" id="ARBA00022692"/>
    </source>
</evidence>
<proteinExistence type="predicted"/>
<dbReference type="PANTHER" id="PTHR34229:SF1">
    <property type="entry name" value="METAL TRANSPORT PROTEIN HI_1621-RELATED"/>
    <property type="match status" value="1"/>
</dbReference>
<evidence type="ECO:0000313" key="9">
    <source>
        <dbReference type="Proteomes" id="UP000617355"/>
    </source>
</evidence>
<evidence type="ECO:0000256" key="3">
    <source>
        <dbReference type="ARBA" id="ARBA00022475"/>
    </source>
</evidence>
<feature type="transmembrane region" description="Helical" evidence="7">
    <location>
        <begin position="94"/>
        <end position="119"/>
    </location>
</feature>
<dbReference type="Pfam" id="PF01891">
    <property type="entry name" value="CbiM"/>
    <property type="match status" value="1"/>
</dbReference>
<dbReference type="Proteomes" id="UP000617355">
    <property type="component" value="Unassembled WGS sequence"/>
</dbReference>
<evidence type="ECO:0000256" key="5">
    <source>
        <dbReference type="ARBA" id="ARBA00022989"/>
    </source>
</evidence>
<accession>A0ABQ1QNG0</accession>
<dbReference type="RefSeq" id="WP_229738157.1">
    <property type="nucleotide sequence ID" value="NZ_BMGI01000002.1"/>
</dbReference>
<name>A0ABQ1QNG0_9RHOB</name>
<organism evidence="8 9">
    <name type="scientific">Sinisalibacter lacisalsi</name>
    <dbReference type="NCBI Taxonomy" id="1526570"/>
    <lineage>
        <taxon>Bacteria</taxon>
        <taxon>Pseudomonadati</taxon>
        <taxon>Pseudomonadota</taxon>
        <taxon>Alphaproteobacteria</taxon>
        <taxon>Rhodobacterales</taxon>
        <taxon>Roseobacteraceae</taxon>
        <taxon>Sinisalibacter</taxon>
    </lineage>
</organism>
<feature type="transmembrane region" description="Helical" evidence="7">
    <location>
        <begin position="63"/>
        <end position="87"/>
    </location>
</feature>
<feature type="transmembrane region" description="Helical" evidence="7">
    <location>
        <begin position="167"/>
        <end position="191"/>
    </location>
</feature>
<reference evidence="9" key="1">
    <citation type="journal article" date="2019" name="Int. J. Syst. Evol. Microbiol.">
        <title>The Global Catalogue of Microorganisms (GCM) 10K type strain sequencing project: providing services to taxonomists for standard genome sequencing and annotation.</title>
        <authorList>
            <consortium name="The Broad Institute Genomics Platform"/>
            <consortium name="The Broad Institute Genome Sequencing Center for Infectious Disease"/>
            <person name="Wu L."/>
            <person name="Ma J."/>
        </authorList>
    </citation>
    <scope>NUCLEOTIDE SEQUENCE [LARGE SCALE GENOMIC DNA]</scope>
    <source>
        <strain evidence="9">CGMCC 1.12922</strain>
    </source>
</reference>
<dbReference type="EMBL" id="BMGI01000002">
    <property type="protein sequence ID" value="GGD33681.1"/>
    <property type="molecule type" value="Genomic_DNA"/>
</dbReference>